<protein>
    <recommendedName>
        <fullName evidence="2">Outer membrane channel protein CpnT-like N-terminal domain-containing protein</fullName>
    </recommendedName>
</protein>
<sequence length="740" mass="69841">MIELPADLAEVLKTVQSNENGADIAFPDGDEELLARLAEAWDKWNEVAGTHVQAIAQAAQRAMASMSGPAADSFQQYLEKFAAGDGSHVATTLQAGHGLAQSLHGATRALTGTKNEMIRELQYAKEYIEQNPAGKNDDIAQSEGIKQAAATYHQYIGEVGNGVDGMLRTSAGHIADMTGMGKTCTLNGAGGSGGGAGGDGTLSARTAVDGRPALAIDPRTGLPIPAGTAIDPTTGLPIPPGTAIDPTTGLPLVPGAAIDPATGLPMNAVAGTAPFAMPAPNPIGFDGAGGDGGGGGGGGSYGGGAGGGGGAYGGGDGAHGGGGGSDTPRLKPFTPLTPTQLDLGGGAGVGAGTPTFTPLPLSPSHGSLNLAGMSDLNLGGGAGGSALGTGLGVGGGLGGALGGGAGGSGAGGLSPFGGAGGLGSALGGALGGAGAFGGGADGVASARAGGLGAASAGGMGGGMGGAAAAGAMGRAGAAGGAGAGAAGSGARAGAAGGMGGGMGHMPGAGAGGRGGGGGGRKGNRFLSPTRFGTEGGEEEELPTTDAGILGQAGDAVQRDRRWQRARQGWLDDARADGTFAAPAPAPAAAPGPTSEQAVLNQLAGVLLGAPAGGDGTEPATAAETATVPGTAATATAPVEPAARQERAVTAVEPAGEEDEGYLERSRAAAARRGHPDAPETAATPAVSVAATPGTPTAAAPGTPAAEAPARPAPLREEGGYQVPSPFLRAALTRLAAPAAD</sequence>
<reference evidence="4" key="1">
    <citation type="journal article" date="2019" name="Int. J. Syst. Evol. Microbiol.">
        <title>The Global Catalogue of Microorganisms (GCM) 10K type strain sequencing project: providing services to taxonomists for standard genome sequencing and annotation.</title>
        <authorList>
            <consortium name="The Broad Institute Genomics Platform"/>
            <consortium name="The Broad Institute Genome Sequencing Center for Infectious Disease"/>
            <person name="Wu L."/>
            <person name="Ma J."/>
        </authorList>
    </citation>
    <scope>NUCLEOTIDE SEQUENCE [LARGE SCALE GENOMIC DNA]</scope>
    <source>
        <strain evidence="4">JCM 13006</strain>
    </source>
</reference>
<feature type="compositionally biased region" description="Low complexity" evidence="1">
    <location>
        <begin position="678"/>
        <end position="709"/>
    </location>
</feature>
<keyword evidence="4" id="KW-1185">Reference proteome</keyword>
<proteinExistence type="predicted"/>
<comment type="caution">
    <text evidence="3">The sequence shown here is derived from an EMBL/GenBank/DDBJ whole genome shotgun (WGS) entry which is preliminary data.</text>
</comment>
<evidence type="ECO:0000313" key="4">
    <source>
        <dbReference type="Proteomes" id="UP001501752"/>
    </source>
</evidence>
<dbReference type="Proteomes" id="UP001501752">
    <property type="component" value="Unassembled WGS sequence"/>
</dbReference>
<dbReference type="EMBL" id="BAABIS010000001">
    <property type="protein sequence ID" value="GAA4836338.1"/>
    <property type="molecule type" value="Genomic_DNA"/>
</dbReference>
<evidence type="ECO:0000259" key="2">
    <source>
        <dbReference type="Pfam" id="PF25547"/>
    </source>
</evidence>
<accession>A0ABP9DB46</accession>
<feature type="domain" description="Outer membrane channel protein CpnT-like N-terminal" evidence="2">
    <location>
        <begin position="9"/>
        <end position="122"/>
    </location>
</feature>
<evidence type="ECO:0000313" key="3">
    <source>
        <dbReference type="EMBL" id="GAA4836338.1"/>
    </source>
</evidence>
<organism evidence="3 4">
    <name type="scientific">Kitasatospora terrestris</name>
    <dbReference type="NCBI Taxonomy" id="258051"/>
    <lineage>
        <taxon>Bacteria</taxon>
        <taxon>Bacillati</taxon>
        <taxon>Actinomycetota</taxon>
        <taxon>Actinomycetes</taxon>
        <taxon>Kitasatosporales</taxon>
        <taxon>Streptomycetaceae</taxon>
        <taxon>Kitasatospora</taxon>
    </lineage>
</organism>
<evidence type="ECO:0000256" key="1">
    <source>
        <dbReference type="SAM" id="MobiDB-lite"/>
    </source>
</evidence>
<feature type="region of interest" description="Disordered" evidence="1">
    <location>
        <begin position="610"/>
        <end position="721"/>
    </location>
</feature>
<dbReference type="RefSeq" id="WP_345695442.1">
    <property type="nucleotide sequence ID" value="NZ_BAABIS010000001.1"/>
</dbReference>
<dbReference type="InterPro" id="IPR057746">
    <property type="entry name" value="CpnT-like_N"/>
</dbReference>
<feature type="region of interest" description="Disordered" evidence="1">
    <location>
        <begin position="506"/>
        <end position="525"/>
    </location>
</feature>
<feature type="region of interest" description="Disordered" evidence="1">
    <location>
        <begin position="317"/>
        <end position="361"/>
    </location>
</feature>
<dbReference type="Pfam" id="PF25547">
    <property type="entry name" value="WXG100_2"/>
    <property type="match status" value="1"/>
</dbReference>
<feature type="compositionally biased region" description="Low complexity" evidence="1">
    <location>
        <begin position="352"/>
        <end position="361"/>
    </location>
</feature>
<feature type="compositionally biased region" description="Gly residues" evidence="1">
    <location>
        <begin position="506"/>
        <end position="520"/>
    </location>
</feature>
<name>A0ABP9DB46_9ACTN</name>
<gene>
    <name evidence="3" type="ORF">GCM10023235_09040</name>
</gene>
<feature type="compositionally biased region" description="Low complexity" evidence="1">
    <location>
        <begin position="616"/>
        <end position="641"/>
    </location>
</feature>